<evidence type="ECO:0000313" key="7">
    <source>
        <dbReference type="EMBL" id="REL26352.1"/>
    </source>
</evidence>
<dbReference type="Proteomes" id="UP000256478">
    <property type="component" value="Unassembled WGS sequence"/>
</dbReference>
<protein>
    <submittedName>
        <fullName evidence="7">Acetyl-CoA C-acyltransferase</fullName>
        <ecNumber evidence="7">2.3.1.16</ecNumber>
    </submittedName>
</protein>
<dbReference type="PROSITE" id="PS00737">
    <property type="entry name" value="THIOLASE_2"/>
    <property type="match status" value="1"/>
</dbReference>
<dbReference type="PANTHER" id="PTHR43365">
    <property type="entry name" value="BLR7806 PROTEIN"/>
    <property type="match status" value="1"/>
</dbReference>
<feature type="domain" description="Thiolase C-terminal" evidence="6">
    <location>
        <begin position="274"/>
        <end position="394"/>
    </location>
</feature>
<dbReference type="InterPro" id="IPR016039">
    <property type="entry name" value="Thiolase-like"/>
</dbReference>
<keyword evidence="2 4" id="KW-0808">Transferase</keyword>
<evidence type="ECO:0000256" key="2">
    <source>
        <dbReference type="ARBA" id="ARBA00022679"/>
    </source>
</evidence>
<dbReference type="GO" id="GO:0003988">
    <property type="term" value="F:acetyl-CoA C-acyltransferase activity"/>
    <property type="evidence" value="ECO:0007669"/>
    <property type="project" value="UniProtKB-EC"/>
</dbReference>
<dbReference type="Gene3D" id="3.40.47.10">
    <property type="match status" value="2"/>
</dbReference>
<sequence length="395" mass="42043">MRQACIVDAVRLPRAKIGKSGSVYSEQRPVDMLKPLFDALTTRQSFDTALVDDVMLGCNTQIDGQGANIAKTAALYAGWSDSVSGATINRFCCSGLDAINIAASKIMSGMNDIMVAGGVEQISQVSMFKDNGDWFSYPKVMQATRFMHMGLSADLIACLQGFDRQQLDDYALRSHQRAALAAEHHYFSNSLIPLEKEGITIDNGIRPSADITVFNALPTAFDDALAKARPMLEAGGIKVLECRHSAGSSPALVDGASLVLMASVQACSEHQLPVRARVIQASDASADPVIMLTGHIKATEKLLASAGLTADDIDLWEINESFAASVLNYQRHFAIADNQLNVNGGAIAMGHPLGATGGILLSTVLDELERQQLKRAVIAIPGGAGVGVATLIERE</sequence>
<organism evidence="7 8">
    <name type="scientific">Thalassotalea euphylliae</name>
    <dbReference type="NCBI Taxonomy" id="1655234"/>
    <lineage>
        <taxon>Bacteria</taxon>
        <taxon>Pseudomonadati</taxon>
        <taxon>Pseudomonadota</taxon>
        <taxon>Gammaproteobacteria</taxon>
        <taxon>Alteromonadales</taxon>
        <taxon>Colwelliaceae</taxon>
        <taxon>Thalassotalea</taxon>
    </lineage>
</organism>
<feature type="domain" description="Thiolase N-terminal" evidence="5">
    <location>
        <begin position="6"/>
        <end position="262"/>
    </location>
</feature>
<dbReference type="InterPro" id="IPR002155">
    <property type="entry name" value="Thiolase"/>
</dbReference>
<dbReference type="InterPro" id="IPR020616">
    <property type="entry name" value="Thiolase_N"/>
</dbReference>
<dbReference type="EC" id="2.3.1.16" evidence="7"/>
<dbReference type="CDD" id="cd00751">
    <property type="entry name" value="thiolase"/>
    <property type="match status" value="1"/>
</dbReference>
<dbReference type="AlphaFoldDB" id="A0A3E0TQN9"/>
<keyword evidence="3 4" id="KW-0012">Acyltransferase</keyword>
<dbReference type="PIRSF" id="PIRSF000429">
    <property type="entry name" value="Ac-CoA_Ac_transf"/>
    <property type="match status" value="1"/>
</dbReference>
<proteinExistence type="inferred from homology"/>
<dbReference type="PANTHER" id="PTHR43365:SF1">
    <property type="entry name" value="ACETYL-COA C-ACYLTRANSFERASE"/>
    <property type="match status" value="1"/>
</dbReference>
<dbReference type="InterPro" id="IPR020617">
    <property type="entry name" value="Thiolase_C"/>
</dbReference>
<accession>A0A3E0TQN9</accession>
<dbReference type="InterPro" id="IPR020613">
    <property type="entry name" value="Thiolase_CS"/>
</dbReference>
<evidence type="ECO:0000259" key="5">
    <source>
        <dbReference type="Pfam" id="PF00108"/>
    </source>
</evidence>
<dbReference type="RefSeq" id="WP_116007470.1">
    <property type="nucleotide sequence ID" value="NZ_QUOU01000001.1"/>
</dbReference>
<reference evidence="7 8" key="1">
    <citation type="submission" date="2018-08" db="EMBL/GenBank/DDBJ databases">
        <title>Thalassotalea euphylliae genome.</title>
        <authorList>
            <person name="Summers S."/>
            <person name="Rice S.A."/>
            <person name="Freckelton M.L."/>
            <person name="Nedved B.T."/>
            <person name="Hadfield M.G."/>
        </authorList>
    </citation>
    <scope>NUCLEOTIDE SEQUENCE [LARGE SCALE GENOMIC DNA]</scope>
    <source>
        <strain evidence="7 8">H1</strain>
    </source>
</reference>
<evidence type="ECO:0000256" key="3">
    <source>
        <dbReference type="ARBA" id="ARBA00023315"/>
    </source>
</evidence>
<comment type="similarity">
    <text evidence="1 4">Belongs to the thiolase-like superfamily. Thiolase family.</text>
</comment>
<dbReference type="EMBL" id="QUOU01000001">
    <property type="protein sequence ID" value="REL26352.1"/>
    <property type="molecule type" value="Genomic_DNA"/>
</dbReference>
<evidence type="ECO:0000259" key="6">
    <source>
        <dbReference type="Pfam" id="PF02803"/>
    </source>
</evidence>
<evidence type="ECO:0000256" key="4">
    <source>
        <dbReference type="RuleBase" id="RU003557"/>
    </source>
</evidence>
<dbReference type="Pfam" id="PF00108">
    <property type="entry name" value="Thiolase_N"/>
    <property type="match status" value="1"/>
</dbReference>
<evidence type="ECO:0000313" key="8">
    <source>
        <dbReference type="Proteomes" id="UP000256478"/>
    </source>
</evidence>
<gene>
    <name evidence="7" type="ORF">DXX93_07010</name>
</gene>
<evidence type="ECO:0000256" key="1">
    <source>
        <dbReference type="ARBA" id="ARBA00010982"/>
    </source>
</evidence>
<dbReference type="NCBIfam" id="TIGR01930">
    <property type="entry name" value="AcCoA-C-Actrans"/>
    <property type="match status" value="1"/>
</dbReference>
<dbReference type="OrthoDB" id="8951704at2"/>
<dbReference type="SUPFAM" id="SSF53901">
    <property type="entry name" value="Thiolase-like"/>
    <property type="match status" value="2"/>
</dbReference>
<comment type="caution">
    <text evidence="7">The sequence shown here is derived from an EMBL/GenBank/DDBJ whole genome shotgun (WGS) entry which is preliminary data.</text>
</comment>
<name>A0A3E0TQN9_9GAMM</name>
<dbReference type="Pfam" id="PF02803">
    <property type="entry name" value="Thiolase_C"/>
    <property type="match status" value="1"/>
</dbReference>